<dbReference type="InterPro" id="IPR055355">
    <property type="entry name" value="ZP-C"/>
</dbReference>
<dbReference type="Pfam" id="PF08742">
    <property type="entry name" value="C8"/>
    <property type="match status" value="1"/>
</dbReference>
<evidence type="ECO:0000313" key="6">
    <source>
        <dbReference type="Proteomes" id="UP001497482"/>
    </source>
</evidence>
<dbReference type="InterPro" id="IPR042235">
    <property type="entry name" value="ZP-C_dom"/>
</dbReference>
<dbReference type="Pfam" id="PF00094">
    <property type="entry name" value="VWD"/>
    <property type="match status" value="1"/>
</dbReference>
<dbReference type="InterPro" id="IPR014853">
    <property type="entry name" value="VWF/SSPO/ZAN-like_Cys-rich_dom"/>
</dbReference>
<dbReference type="Proteomes" id="UP001497482">
    <property type="component" value="Chromosome 23"/>
</dbReference>
<reference evidence="5 6" key="1">
    <citation type="submission" date="2024-04" db="EMBL/GenBank/DDBJ databases">
        <authorList>
            <person name="Waldvogel A.-M."/>
            <person name="Schoenle A."/>
        </authorList>
    </citation>
    <scope>NUCLEOTIDE SEQUENCE [LARGE SCALE GENOMIC DNA]</scope>
</reference>
<feature type="compositionally biased region" description="Basic and acidic residues" evidence="3">
    <location>
        <begin position="9"/>
        <end position="18"/>
    </location>
</feature>
<feature type="region of interest" description="Disordered" evidence="3">
    <location>
        <begin position="168"/>
        <end position="210"/>
    </location>
</feature>
<dbReference type="Pfam" id="PF00100">
    <property type="entry name" value="Zona_pellucida"/>
    <property type="match status" value="1"/>
</dbReference>
<dbReference type="PANTHER" id="PTHR14002">
    <property type="entry name" value="ENDOGLIN/TGF-BETA RECEPTOR TYPE III"/>
    <property type="match status" value="1"/>
</dbReference>
<keyword evidence="1" id="KW-0732">Signal</keyword>
<dbReference type="AlphaFoldDB" id="A0AAV2LGQ4"/>
<evidence type="ECO:0000256" key="2">
    <source>
        <dbReference type="ARBA" id="ARBA00023157"/>
    </source>
</evidence>
<dbReference type="EMBL" id="OZ035845">
    <property type="protein sequence ID" value="CAL1599756.1"/>
    <property type="molecule type" value="Genomic_DNA"/>
</dbReference>
<evidence type="ECO:0000256" key="1">
    <source>
        <dbReference type="ARBA" id="ARBA00022729"/>
    </source>
</evidence>
<dbReference type="PROSITE" id="PS51034">
    <property type="entry name" value="ZP_2"/>
    <property type="match status" value="1"/>
</dbReference>
<dbReference type="Gene3D" id="2.60.40.4100">
    <property type="entry name" value="Zona pellucida, ZP-C domain"/>
    <property type="match status" value="1"/>
</dbReference>
<accession>A0AAV2LGQ4</accession>
<feature type="domain" description="ZP" evidence="4">
    <location>
        <begin position="539"/>
        <end position="790"/>
    </location>
</feature>
<evidence type="ECO:0000256" key="3">
    <source>
        <dbReference type="SAM" id="MobiDB-lite"/>
    </source>
</evidence>
<dbReference type="InterPro" id="IPR001846">
    <property type="entry name" value="VWF_type-D"/>
</dbReference>
<proteinExistence type="predicted"/>
<sequence>MSNPKARRTRCDKLHHSVPEPYRGYAPQSSLESPPSPQHPATPALRLGRQPTQQELAPPRDHPPPTHQALQQAHRDGREHGRLKQASDTLSITDERKPLYLSQVRALSDIINIIRQESEPDLSRSEPRHKPVHTHVQGVLIPVYYTNVIHYVRYQVYVIDGNPRSQRPWLKGEQSVGATDAHEEGEDDSSSSPAPDPRSRPLLQPPVQDPSSTCTGLADFTMLLLLLVLVTVNHMTEIALRSGNKACTADGKLLSCTDESKMISSPCKLCKDGECLINNLCTVTGNQVQNLNGKVVTIPDRCTYDMAINRNLYSVKAFFREHRRKDVSVLDALELTGKATVFLFRQGQVKVNGSVVNLTSPVSLDGANISKTSSGFSFIAEHFRMYFKGDAATIGIPDDHSANYSGVCNSSTPESNKDNNLSEDGCGLLNSSILSSCFSIAEGNELMKMCENFLCKYPSVDTARCMFHETLAMTCDLLEKPVANWRNQTQCEATAGKCVDTFCAENEFCALEDGKETCLCRAVFASRYRPNNTFGEPTVCSESSGSLSLALCLLKEKNIHYDKLQLIDPNCTGLVDKDKGLLTFSFNSTDMCGTNVTVENDSVMHKNKVMLSNTTSGLITRADQFELDFSCFYSMPQVQTVGLKIKDSLVMATITAGNWTYNLSMKAYGDEGRTKALTPGDNITLDQTVWVELRTEGLDQDLVKLVTDSCWATSEADTNSTLKYELVKMGCANAADESVTVHQNGLGTFNYFSFNTFKFSGTSSSDLYLHCEVSLCVKDCAPVTQLHNPL</sequence>
<feature type="compositionally biased region" description="Basic and acidic residues" evidence="3">
    <location>
        <begin position="73"/>
        <end position="82"/>
    </location>
</feature>
<gene>
    <name evidence="5" type="ORF">KC01_LOCUS27968</name>
</gene>
<dbReference type="SMART" id="SM00241">
    <property type="entry name" value="ZP"/>
    <property type="match status" value="1"/>
</dbReference>
<evidence type="ECO:0000259" key="4">
    <source>
        <dbReference type="PROSITE" id="PS51034"/>
    </source>
</evidence>
<keyword evidence="2" id="KW-1015">Disulfide bond</keyword>
<dbReference type="PANTHER" id="PTHR14002:SF50">
    <property type="entry name" value="ALPHA-TECTORIN-LIKE-RELATED"/>
    <property type="match status" value="1"/>
</dbReference>
<dbReference type="InterPro" id="IPR001507">
    <property type="entry name" value="ZP_dom"/>
</dbReference>
<evidence type="ECO:0000313" key="5">
    <source>
        <dbReference type="EMBL" id="CAL1599756.1"/>
    </source>
</evidence>
<dbReference type="Gene3D" id="2.60.40.3210">
    <property type="entry name" value="Zona pellucida, ZP-N domain"/>
    <property type="match status" value="1"/>
</dbReference>
<name>A0AAV2LGQ4_KNICA</name>
<organism evidence="5 6">
    <name type="scientific">Knipowitschia caucasica</name>
    <name type="common">Caucasian dwarf goby</name>
    <name type="synonym">Pomatoschistus caucasicus</name>
    <dbReference type="NCBI Taxonomy" id="637954"/>
    <lineage>
        <taxon>Eukaryota</taxon>
        <taxon>Metazoa</taxon>
        <taxon>Chordata</taxon>
        <taxon>Craniata</taxon>
        <taxon>Vertebrata</taxon>
        <taxon>Euteleostomi</taxon>
        <taxon>Actinopterygii</taxon>
        <taxon>Neopterygii</taxon>
        <taxon>Teleostei</taxon>
        <taxon>Neoteleostei</taxon>
        <taxon>Acanthomorphata</taxon>
        <taxon>Gobiaria</taxon>
        <taxon>Gobiiformes</taxon>
        <taxon>Gobioidei</taxon>
        <taxon>Gobiidae</taxon>
        <taxon>Gobiinae</taxon>
        <taxon>Knipowitschia</taxon>
    </lineage>
</organism>
<protein>
    <recommendedName>
        <fullName evidence="4">ZP domain-containing protein</fullName>
    </recommendedName>
</protein>
<feature type="region of interest" description="Disordered" evidence="3">
    <location>
        <begin position="1"/>
        <end position="87"/>
    </location>
</feature>
<keyword evidence="6" id="KW-1185">Reference proteome</keyword>